<dbReference type="SUPFAM" id="SSF111369">
    <property type="entry name" value="HlyD-like secretion proteins"/>
    <property type="match status" value="1"/>
</dbReference>
<protein>
    <submittedName>
        <fullName evidence="5">Hemolysin D</fullName>
    </submittedName>
</protein>
<feature type="domain" description="CusB-like beta-barrel" evidence="3">
    <location>
        <begin position="208"/>
        <end position="277"/>
    </location>
</feature>
<dbReference type="Proteomes" id="UP000614272">
    <property type="component" value="Unassembled WGS sequence"/>
</dbReference>
<feature type="domain" description="CzcB-like barrel-sandwich hybrid" evidence="4">
    <location>
        <begin position="75"/>
        <end position="200"/>
    </location>
</feature>
<accession>A0ABQ1RJE7</accession>
<keyword evidence="6" id="KW-1185">Reference proteome</keyword>
<name>A0ABQ1RJE7_9ALTE</name>
<reference evidence="6" key="1">
    <citation type="journal article" date="2019" name="Int. J. Syst. Evol. Microbiol.">
        <title>The Global Catalogue of Microorganisms (GCM) 10K type strain sequencing project: providing services to taxonomists for standard genome sequencing and annotation.</title>
        <authorList>
            <consortium name="The Broad Institute Genomics Platform"/>
            <consortium name="The Broad Institute Genome Sequencing Center for Infectious Disease"/>
            <person name="Wu L."/>
            <person name="Ma J."/>
        </authorList>
    </citation>
    <scope>NUCLEOTIDE SEQUENCE [LARGE SCALE GENOMIC DNA]</scope>
    <source>
        <strain evidence="6">CGMCC 1.12923</strain>
    </source>
</reference>
<dbReference type="InterPro" id="IPR058792">
    <property type="entry name" value="Beta-barrel_RND_2"/>
</dbReference>
<evidence type="ECO:0000256" key="1">
    <source>
        <dbReference type="ARBA" id="ARBA00009477"/>
    </source>
</evidence>
<dbReference type="Gene3D" id="2.40.50.100">
    <property type="match status" value="1"/>
</dbReference>
<keyword evidence="2" id="KW-0175">Coiled coil</keyword>
<feature type="coiled-coil region" evidence="2">
    <location>
        <begin position="115"/>
        <end position="166"/>
    </location>
</feature>
<sequence length="358" mass="38558">MLKKISLSPVIIAVVLAIALVIWLLSGDDYSARTEAPAEQQPPKAQLASVETRWSEAQPYAATTIAQGQVLPWRLVEIKSQQSGRVEQLYKQQGEPVQQGEKLLRISDEGRSALLAQAQANLKLRQSELKSARSLEESQFSSATELTRLESELAKAEAELQSARLNLNQTEPGAPFDGVVDRRHIEVGDLVQSGTALMQLVQLDKLKVTAQIPQQHVSELEIGQSATLTLLDGRKLEGTLSFISAAADTATRSFYVEITAPNPQHWRIAGGSATVEIALGSVPAHHVSPALLSLDDSGNLGLSVVNAQQQVEFYPISILSATNDGAWISGLPERAQIIIQGAGFVQPGDVVHTTEAKS</sequence>
<dbReference type="InterPro" id="IPR058647">
    <property type="entry name" value="BSH_CzcB-like"/>
</dbReference>
<evidence type="ECO:0000313" key="6">
    <source>
        <dbReference type="Proteomes" id="UP000614272"/>
    </source>
</evidence>
<evidence type="ECO:0000256" key="2">
    <source>
        <dbReference type="SAM" id="Coils"/>
    </source>
</evidence>
<dbReference type="Pfam" id="PF25954">
    <property type="entry name" value="Beta-barrel_RND_2"/>
    <property type="match status" value="1"/>
</dbReference>
<proteinExistence type="inferred from homology"/>
<evidence type="ECO:0000313" key="5">
    <source>
        <dbReference type="EMBL" id="GGD70170.1"/>
    </source>
</evidence>
<dbReference type="EMBL" id="BMGJ01000011">
    <property type="protein sequence ID" value="GGD70170.1"/>
    <property type="molecule type" value="Genomic_DNA"/>
</dbReference>
<dbReference type="RefSeq" id="WP_099035313.1">
    <property type="nucleotide sequence ID" value="NZ_BMGJ01000011.1"/>
</dbReference>
<dbReference type="Gene3D" id="2.40.30.170">
    <property type="match status" value="1"/>
</dbReference>
<dbReference type="InterPro" id="IPR006143">
    <property type="entry name" value="RND_pump_MFP"/>
</dbReference>
<dbReference type="Pfam" id="PF25973">
    <property type="entry name" value="BSH_CzcB"/>
    <property type="match status" value="1"/>
</dbReference>
<dbReference type="NCBIfam" id="TIGR01730">
    <property type="entry name" value="RND_mfp"/>
    <property type="match status" value="1"/>
</dbReference>
<evidence type="ECO:0000259" key="4">
    <source>
        <dbReference type="Pfam" id="PF25973"/>
    </source>
</evidence>
<organism evidence="5 6">
    <name type="scientific">Lacimicrobium alkaliphilum</name>
    <dbReference type="NCBI Taxonomy" id="1526571"/>
    <lineage>
        <taxon>Bacteria</taxon>
        <taxon>Pseudomonadati</taxon>
        <taxon>Pseudomonadota</taxon>
        <taxon>Gammaproteobacteria</taxon>
        <taxon>Alteromonadales</taxon>
        <taxon>Alteromonadaceae</taxon>
        <taxon>Lacimicrobium</taxon>
    </lineage>
</organism>
<comment type="caution">
    <text evidence="5">The sequence shown here is derived from an EMBL/GenBank/DDBJ whole genome shotgun (WGS) entry which is preliminary data.</text>
</comment>
<dbReference type="Gene3D" id="1.10.287.470">
    <property type="entry name" value="Helix hairpin bin"/>
    <property type="match status" value="1"/>
</dbReference>
<evidence type="ECO:0000259" key="3">
    <source>
        <dbReference type="Pfam" id="PF25954"/>
    </source>
</evidence>
<dbReference type="PANTHER" id="PTHR30469:SF29">
    <property type="entry name" value="BLR2860 PROTEIN"/>
    <property type="match status" value="1"/>
</dbReference>
<gene>
    <name evidence="5" type="ORF">GCM10011357_26510</name>
</gene>
<comment type="similarity">
    <text evidence="1">Belongs to the membrane fusion protein (MFP) (TC 8.A.1) family.</text>
</comment>
<dbReference type="PANTHER" id="PTHR30469">
    <property type="entry name" value="MULTIDRUG RESISTANCE PROTEIN MDTA"/>
    <property type="match status" value="1"/>
</dbReference>